<accession>M3J7S5</accession>
<name>M3J7S5_CANMX</name>
<feature type="chain" id="PRO_5004035144" evidence="1">
    <location>
        <begin position="19"/>
        <end position="439"/>
    </location>
</feature>
<dbReference type="HOGENOM" id="CLU_599905_0_0_1"/>
<feature type="signal peptide" evidence="1">
    <location>
        <begin position="1"/>
        <end position="18"/>
    </location>
</feature>
<gene>
    <name evidence="2" type="ORF">G210_1389</name>
</gene>
<dbReference type="AlphaFoldDB" id="M3J7S5"/>
<keyword evidence="3" id="KW-1185">Reference proteome</keyword>
<reference evidence="2 3" key="1">
    <citation type="submission" date="2013-02" db="EMBL/GenBank/DDBJ databases">
        <title>Genome sequence of Candida maltosa Xu316, a potential industrial strain for xylitol and ethanol production.</title>
        <authorList>
            <person name="Yu J."/>
            <person name="Wang Q."/>
            <person name="Geng X."/>
            <person name="Bao W."/>
            <person name="He P."/>
            <person name="Cai J."/>
        </authorList>
    </citation>
    <scope>NUCLEOTIDE SEQUENCE [LARGE SCALE GENOMIC DNA]</scope>
    <source>
        <strain evidence="3">Xu316</strain>
    </source>
</reference>
<evidence type="ECO:0000313" key="2">
    <source>
        <dbReference type="EMBL" id="EMG48108.1"/>
    </source>
</evidence>
<evidence type="ECO:0000313" key="3">
    <source>
        <dbReference type="Proteomes" id="UP000011777"/>
    </source>
</evidence>
<keyword evidence="1" id="KW-0732">Signal</keyword>
<protein>
    <submittedName>
        <fullName evidence="2">Flocculation protein, putative (Gpi-anchored protein, putative)</fullName>
    </submittedName>
</protein>
<evidence type="ECO:0000256" key="1">
    <source>
        <dbReference type="SAM" id="SignalP"/>
    </source>
</evidence>
<dbReference type="eggNOG" id="ENOG502QSTA">
    <property type="taxonomic scope" value="Eukaryota"/>
</dbReference>
<sequence length="439" mass="46348">MKFATFATLSLLSSTAFAKYYSNSTVTVDITTTDFVTTCPYPTTFTISTCSNDVCQPTTVFVTEATTITITGEVICPTVEESSVVPSNSYEESGSVVTTQITVTDFTTYCPYETTLTITKCENDKCHPTTIPVETATTITITGEVICPTTSTISASEEQSSEVEVTSGVVTTEITVTDYTTYCPYPTTLTVSTCENEVCHPTTIEVTTPSTVTVTGTVVCPTTTVETTTKPAVSTTTHEVITQSSVVTTQITTTDFTTYCPSPTTIVVSTCNEDQCHPTTVEITTPSTVVIPGTVVHPSTSVVVQTTTSTPQTPVVSTASSVFTTDITLTGYTTYCPESTTLILTTCQNDECAPHTISATPGETISVTNPVVQPSTHTTEVPVTIQPSTVQPTTLIQSASQTTVAEQSITPTPVISIAGGNKHQATIFGIFAIILASLF</sequence>
<dbReference type="STRING" id="1245528.M3J7S5"/>
<dbReference type="Proteomes" id="UP000011777">
    <property type="component" value="Unassembled WGS sequence"/>
</dbReference>
<proteinExistence type="predicted"/>
<dbReference type="OMA" id="CHPTTIE"/>
<comment type="caution">
    <text evidence="2">The sequence shown here is derived from an EMBL/GenBank/DDBJ whole genome shotgun (WGS) entry which is preliminary data.</text>
</comment>
<dbReference type="OrthoDB" id="4025926at2759"/>
<dbReference type="EMBL" id="AOGT01001255">
    <property type="protein sequence ID" value="EMG48108.1"/>
    <property type="molecule type" value="Genomic_DNA"/>
</dbReference>
<organism evidence="2 3">
    <name type="scientific">Candida maltosa (strain Xu316)</name>
    <name type="common">Yeast</name>
    <dbReference type="NCBI Taxonomy" id="1245528"/>
    <lineage>
        <taxon>Eukaryota</taxon>
        <taxon>Fungi</taxon>
        <taxon>Dikarya</taxon>
        <taxon>Ascomycota</taxon>
        <taxon>Saccharomycotina</taxon>
        <taxon>Pichiomycetes</taxon>
        <taxon>Debaryomycetaceae</taxon>
        <taxon>Candida/Lodderomyces clade</taxon>
        <taxon>Candida</taxon>
    </lineage>
</organism>